<comment type="similarity">
    <text evidence="1">Belongs to the 'GDXG' lipolytic enzyme family.</text>
</comment>
<feature type="domain" description="Alpha/beta hydrolase fold-3" evidence="4">
    <location>
        <begin position="103"/>
        <end position="304"/>
    </location>
</feature>
<feature type="active site" evidence="3">
    <location>
        <position position="177"/>
    </location>
</feature>
<dbReference type="InterPro" id="IPR013094">
    <property type="entry name" value="AB_hydrolase_3"/>
</dbReference>
<proteinExistence type="inferred from homology"/>
<dbReference type="OrthoDB" id="128186at2"/>
<dbReference type="AlphaFoldDB" id="A0A1Q4H6Q8"/>
<protein>
    <submittedName>
        <fullName evidence="5">Alpha/beta hydrolase</fullName>
    </submittedName>
</protein>
<evidence type="ECO:0000256" key="2">
    <source>
        <dbReference type="ARBA" id="ARBA00022801"/>
    </source>
</evidence>
<dbReference type="STRING" id="1801.BRW64_23760"/>
<dbReference type="PANTHER" id="PTHR48081">
    <property type="entry name" value="AB HYDROLASE SUPERFAMILY PROTEIN C4A8.06C"/>
    <property type="match status" value="1"/>
</dbReference>
<gene>
    <name evidence="5" type="ORF">CRI78_17400</name>
</gene>
<accession>A0A1Q4H6Q8</accession>
<dbReference type="GO" id="GO:0004806">
    <property type="term" value="F:triacylglycerol lipase activity"/>
    <property type="evidence" value="ECO:0007669"/>
    <property type="project" value="TreeGrafter"/>
</dbReference>
<dbReference type="EMBL" id="PDCR01000022">
    <property type="protein sequence ID" value="PEG53164.1"/>
    <property type="molecule type" value="Genomic_DNA"/>
</dbReference>
<evidence type="ECO:0000259" key="4">
    <source>
        <dbReference type="Pfam" id="PF07859"/>
    </source>
</evidence>
<dbReference type="RefSeq" id="WP_073858919.1">
    <property type="nucleotide sequence ID" value="NZ_BAAATC010000004.1"/>
</dbReference>
<dbReference type="InterPro" id="IPR050300">
    <property type="entry name" value="GDXG_lipolytic_enzyme"/>
</dbReference>
<dbReference type="PROSITE" id="PS01174">
    <property type="entry name" value="LIPASE_GDXG_SER"/>
    <property type="match status" value="1"/>
</dbReference>
<evidence type="ECO:0000256" key="1">
    <source>
        <dbReference type="ARBA" id="ARBA00010515"/>
    </source>
</evidence>
<dbReference type="Proteomes" id="UP000220340">
    <property type="component" value="Unassembled WGS sequence"/>
</dbReference>
<dbReference type="InterPro" id="IPR033140">
    <property type="entry name" value="Lipase_GDXG_put_SER_AS"/>
</dbReference>
<evidence type="ECO:0000256" key="3">
    <source>
        <dbReference type="PROSITE-ProRule" id="PRU10038"/>
    </source>
</evidence>
<dbReference type="PANTHER" id="PTHR48081:SF30">
    <property type="entry name" value="ACETYL-HYDROLASE LIPR-RELATED"/>
    <property type="match status" value="1"/>
</dbReference>
<keyword evidence="6" id="KW-1185">Reference proteome</keyword>
<dbReference type="Gene3D" id="3.40.50.1820">
    <property type="entry name" value="alpha/beta hydrolase"/>
    <property type="match status" value="1"/>
</dbReference>
<dbReference type="InterPro" id="IPR029058">
    <property type="entry name" value="AB_hydrolase_fold"/>
</dbReference>
<name>A0A1Q4H6Q8_9MYCO</name>
<reference evidence="5 6" key="1">
    <citation type="submission" date="2017-10" db="EMBL/GenBank/DDBJ databases">
        <title>The new phylogeny of genus Mycobacterium.</title>
        <authorList>
            <person name="Tortoli E."/>
            <person name="Trovato A."/>
            <person name="Cirillo D.M."/>
        </authorList>
    </citation>
    <scope>NUCLEOTIDE SEQUENCE [LARGE SCALE GENOMIC DNA]</scope>
    <source>
        <strain evidence="5 6">IP141170001</strain>
    </source>
</reference>
<evidence type="ECO:0000313" key="6">
    <source>
        <dbReference type="Proteomes" id="UP000220340"/>
    </source>
</evidence>
<comment type="caution">
    <text evidence="5">The sequence shown here is derived from an EMBL/GenBank/DDBJ whole genome shotgun (WGS) entry which is preliminary data.</text>
</comment>
<keyword evidence="2 5" id="KW-0378">Hydrolase</keyword>
<sequence length="335" mass="36317">MNLLEWRDRPSTVQFGPASWQTRLLNALSAIFVRPVLGVLTVLGLVINRIRPATLQRARLDIIDAPMRVLRPLRGTVVTPTRLPDCPAEWVVAPGSADSDRVIIYFHGSALVTLGLNSYRRFASKLSAATGARVFNVGYRLAPHASIEEAVADGLEAYRFVLATGVPPERIVFAGDSAGGLIAADTAIAARDAGLPVPAGQVLLSALTSADMEIKYQAIKEHFDVLFPASTVKFIYDVFATVNGTRPVPVMPAETNMTGLGPFLLQVGTHEMLRNDTFVLADRLAADGVPVWVQVWDKTMHMFQLYFDLNPDAVRAIAEIASFVEHVTAEASQAA</sequence>
<evidence type="ECO:0000313" key="5">
    <source>
        <dbReference type="EMBL" id="PEG53164.1"/>
    </source>
</evidence>
<dbReference type="Pfam" id="PF07859">
    <property type="entry name" value="Abhydrolase_3"/>
    <property type="match status" value="1"/>
</dbReference>
<dbReference type="SUPFAM" id="SSF53474">
    <property type="entry name" value="alpha/beta-Hydrolases"/>
    <property type="match status" value="1"/>
</dbReference>
<organism evidence="5 6">
    <name type="scientific">Mycolicibacterium diernhoferi</name>
    <dbReference type="NCBI Taxonomy" id="1801"/>
    <lineage>
        <taxon>Bacteria</taxon>
        <taxon>Bacillati</taxon>
        <taxon>Actinomycetota</taxon>
        <taxon>Actinomycetes</taxon>
        <taxon>Mycobacteriales</taxon>
        <taxon>Mycobacteriaceae</taxon>
        <taxon>Mycolicibacterium</taxon>
    </lineage>
</organism>